<evidence type="ECO:0000259" key="1">
    <source>
        <dbReference type="Pfam" id="PF01323"/>
    </source>
</evidence>
<dbReference type="RefSeq" id="WP_074600577.1">
    <property type="nucleotide sequence ID" value="NZ_FNHF01000005.1"/>
</dbReference>
<gene>
    <name evidence="2" type="ORF">SAMN05216244_3458</name>
</gene>
<dbReference type="Proteomes" id="UP000182347">
    <property type="component" value="Unassembled WGS sequence"/>
</dbReference>
<name>A0A1G9W7A3_9BACI</name>
<dbReference type="PANTHER" id="PTHR13887:SF41">
    <property type="entry name" value="THIOREDOXIN SUPERFAMILY PROTEIN"/>
    <property type="match status" value="1"/>
</dbReference>
<dbReference type="EMBL" id="FNHF01000005">
    <property type="protein sequence ID" value="SDM80424.1"/>
    <property type="molecule type" value="Genomic_DNA"/>
</dbReference>
<dbReference type="GO" id="GO:0016491">
    <property type="term" value="F:oxidoreductase activity"/>
    <property type="evidence" value="ECO:0007669"/>
    <property type="project" value="InterPro"/>
</dbReference>
<feature type="domain" description="DSBA-like thioredoxin" evidence="1">
    <location>
        <begin position="3"/>
        <end position="205"/>
    </location>
</feature>
<dbReference type="Pfam" id="PF01323">
    <property type="entry name" value="DSBA"/>
    <property type="match status" value="1"/>
</dbReference>
<protein>
    <submittedName>
        <fullName evidence="2">Protein disulfide-isomerase</fullName>
    </submittedName>
</protein>
<organism evidence="2 3">
    <name type="scientific">Sediminibacillus halophilus</name>
    <dbReference type="NCBI Taxonomy" id="482461"/>
    <lineage>
        <taxon>Bacteria</taxon>
        <taxon>Bacillati</taxon>
        <taxon>Bacillota</taxon>
        <taxon>Bacilli</taxon>
        <taxon>Bacillales</taxon>
        <taxon>Bacillaceae</taxon>
        <taxon>Sediminibacillus</taxon>
    </lineage>
</organism>
<dbReference type="InterPro" id="IPR036249">
    <property type="entry name" value="Thioredoxin-like_sf"/>
</dbReference>
<dbReference type="PANTHER" id="PTHR13887">
    <property type="entry name" value="GLUTATHIONE S-TRANSFERASE KAPPA"/>
    <property type="match status" value="1"/>
</dbReference>
<evidence type="ECO:0000313" key="2">
    <source>
        <dbReference type="EMBL" id="SDM80424.1"/>
    </source>
</evidence>
<sequence length="245" mass="27506">MKIEVWSDFVCPFCYIGKRRLEMALEQFPHKNEVEVEYKSFELDPTAPKYTDQSIYEALAAKFQSSEAQVREMNKGLIQQAAEIGLTYNYDDMKPTNTFDAHRLAKFARTLGKEKELTENLLHAYFTVSKNVGDTETLADIAEATGLDRNKALEVLNDEAAFADEVRTEERTAQQIGVTGVPFFVVSNKYSISGAQPLETFKGALEKIWEEENPKPKFQDLSLDGGNGAVCTDDSCAAPFEETDK</sequence>
<dbReference type="AlphaFoldDB" id="A0A1G9W7A3"/>
<keyword evidence="2" id="KW-0413">Isomerase</keyword>
<accession>A0A1G9W7A3</accession>
<dbReference type="SUPFAM" id="SSF52833">
    <property type="entry name" value="Thioredoxin-like"/>
    <property type="match status" value="1"/>
</dbReference>
<dbReference type="STRING" id="482461.SAMN05216244_3458"/>
<dbReference type="InterPro" id="IPR001853">
    <property type="entry name" value="DSBA-like_thioredoxin_dom"/>
</dbReference>
<evidence type="ECO:0000313" key="3">
    <source>
        <dbReference type="Proteomes" id="UP000182347"/>
    </source>
</evidence>
<dbReference type="Gene3D" id="3.40.30.10">
    <property type="entry name" value="Glutaredoxin"/>
    <property type="match status" value="1"/>
</dbReference>
<keyword evidence="3" id="KW-1185">Reference proteome</keyword>
<dbReference type="OrthoDB" id="9799122at2"/>
<reference evidence="3" key="1">
    <citation type="submission" date="2016-10" db="EMBL/GenBank/DDBJ databases">
        <authorList>
            <person name="Varghese N."/>
            <person name="Submissions S."/>
        </authorList>
    </citation>
    <scope>NUCLEOTIDE SEQUENCE [LARGE SCALE GENOMIC DNA]</scope>
    <source>
        <strain evidence="3">CGMCC 1.6199</strain>
    </source>
</reference>
<dbReference type="GO" id="GO:0016853">
    <property type="term" value="F:isomerase activity"/>
    <property type="evidence" value="ECO:0007669"/>
    <property type="project" value="UniProtKB-KW"/>
</dbReference>
<proteinExistence type="predicted"/>
<dbReference type="CDD" id="cd03024">
    <property type="entry name" value="DsbA_FrnE"/>
    <property type="match status" value="1"/>
</dbReference>